<dbReference type="EMBL" id="CP090978">
    <property type="protein sequence ID" value="UJF34457.1"/>
    <property type="molecule type" value="Genomic_DNA"/>
</dbReference>
<keyword evidence="1" id="KW-0805">Transcription regulation</keyword>
<dbReference type="Proteomes" id="UP001649230">
    <property type="component" value="Chromosome"/>
</dbReference>
<keyword evidence="3" id="KW-0804">Transcription</keyword>
<organism evidence="5 6">
    <name type="scientific">Paenibacillus hexagrammi</name>
    <dbReference type="NCBI Taxonomy" id="2908839"/>
    <lineage>
        <taxon>Bacteria</taxon>
        <taxon>Bacillati</taxon>
        <taxon>Bacillota</taxon>
        <taxon>Bacilli</taxon>
        <taxon>Bacillales</taxon>
        <taxon>Paenibacillaceae</taxon>
        <taxon>Paenibacillus</taxon>
    </lineage>
</organism>
<dbReference type="SMART" id="SM00347">
    <property type="entry name" value="HTH_MARR"/>
    <property type="match status" value="1"/>
</dbReference>
<keyword evidence="2" id="KW-0238">DNA-binding</keyword>
<dbReference type="RefSeq" id="WP_235121031.1">
    <property type="nucleotide sequence ID" value="NZ_CP090978.1"/>
</dbReference>
<dbReference type="InterPro" id="IPR036388">
    <property type="entry name" value="WH-like_DNA-bd_sf"/>
</dbReference>
<evidence type="ECO:0000313" key="6">
    <source>
        <dbReference type="Proteomes" id="UP001649230"/>
    </source>
</evidence>
<dbReference type="Pfam" id="PF01047">
    <property type="entry name" value="MarR"/>
    <property type="match status" value="1"/>
</dbReference>
<dbReference type="SUPFAM" id="SSF46785">
    <property type="entry name" value="Winged helix' DNA-binding domain"/>
    <property type="match status" value="1"/>
</dbReference>
<gene>
    <name evidence="5" type="ORF">L0M14_04490</name>
</gene>
<dbReference type="PROSITE" id="PS50995">
    <property type="entry name" value="HTH_MARR_2"/>
    <property type="match status" value="1"/>
</dbReference>
<dbReference type="PRINTS" id="PR00598">
    <property type="entry name" value="HTHMARR"/>
</dbReference>
<proteinExistence type="predicted"/>
<name>A0ABY3SKR3_9BACL</name>
<evidence type="ECO:0000313" key="5">
    <source>
        <dbReference type="EMBL" id="UJF34457.1"/>
    </source>
</evidence>
<keyword evidence="6" id="KW-1185">Reference proteome</keyword>
<accession>A0ABY3SKR3</accession>
<dbReference type="PANTHER" id="PTHR42756:SF1">
    <property type="entry name" value="TRANSCRIPTIONAL REPRESSOR OF EMRAB OPERON"/>
    <property type="match status" value="1"/>
</dbReference>
<evidence type="ECO:0000259" key="4">
    <source>
        <dbReference type="PROSITE" id="PS50995"/>
    </source>
</evidence>
<dbReference type="Gene3D" id="1.10.10.10">
    <property type="entry name" value="Winged helix-like DNA-binding domain superfamily/Winged helix DNA-binding domain"/>
    <property type="match status" value="1"/>
</dbReference>
<protein>
    <submittedName>
        <fullName evidence="5">MarR family transcriptional regulator</fullName>
    </submittedName>
</protein>
<evidence type="ECO:0000256" key="1">
    <source>
        <dbReference type="ARBA" id="ARBA00023015"/>
    </source>
</evidence>
<evidence type="ECO:0000256" key="3">
    <source>
        <dbReference type="ARBA" id="ARBA00023163"/>
    </source>
</evidence>
<feature type="domain" description="HTH marR-type" evidence="4">
    <location>
        <begin position="1"/>
        <end position="140"/>
    </location>
</feature>
<dbReference type="InterPro" id="IPR000835">
    <property type="entry name" value="HTH_MarR-typ"/>
</dbReference>
<evidence type="ECO:0000256" key="2">
    <source>
        <dbReference type="ARBA" id="ARBA00023125"/>
    </source>
</evidence>
<sequence length="142" mass="16384">MNEAMSSYTERFRTAFDSTYRKLNQAVLSKLEFDITGPQYFMLFMIMKQGSAKQTQLAELMGVKPSAITVMIDRLVQSGYVVRKHHETDRRVVLVELTEDGRHVLQTAEQTHKEVAAQGLSQLSPEELDLFIRMMEKLATYY</sequence>
<dbReference type="PANTHER" id="PTHR42756">
    <property type="entry name" value="TRANSCRIPTIONAL REGULATOR, MARR"/>
    <property type="match status" value="1"/>
</dbReference>
<reference evidence="5 6" key="1">
    <citation type="journal article" date="2024" name="Int. J. Syst. Evol. Microbiol.">
        <title>Paenibacillus hexagrammi sp. nov., a novel bacterium isolated from the gut content of Hexagrammos agrammus.</title>
        <authorList>
            <person name="Jung H.K."/>
            <person name="Kim D.G."/>
            <person name="Zin H."/>
            <person name="Park J."/>
            <person name="Jung H."/>
            <person name="Kim Y.O."/>
            <person name="Kong H.J."/>
            <person name="Kim J.W."/>
            <person name="Kim Y.S."/>
        </authorList>
    </citation>
    <scope>NUCLEOTIDE SEQUENCE [LARGE SCALE GENOMIC DNA]</scope>
    <source>
        <strain evidence="5 6">YPD9-1</strain>
    </source>
</reference>
<dbReference type="InterPro" id="IPR036390">
    <property type="entry name" value="WH_DNA-bd_sf"/>
</dbReference>